<evidence type="ECO:0000313" key="6">
    <source>
        <dbReference type="Proteomes" id="UP000194143"/>
    </source>
</evidence>
<dbReference type="InterPro" id="IPR037185">
    <property type="entry name" value="EmrE-like"/>
</dbReference>
<feature type="domain" description="EamA" evidence="4">
    <location>
        <begin position="10"/>
        <end position="150"/>
    </location>
</feature>
<keyword evidence="3" id="KW-0472">Membrane</keyword>
<protein>
    <submittedName>
        <fullName evidence="5">EamA family transporter</fullName>
    </submittedName>
</protein>
<feature type="transmembrane region" description="Helical" evidence="3">
    <location>
        <begin position="137"/>
        <end position="155"/>
    </location>
</feature>
<evidence type="ECO:0000256" key="2">
    <source>
        <dbReference type="ARBA" id="ARBA00007362"/>
    </source>
</evidence>
<dbReference type="GO" id="GO:0016020">
    <property type="term" value="C:membrane"/>
    <property type="evidence" value="ECO:0007669"/>
    <property type="project" value="InterPro"/>
</dbReference>
<feature type="transmembrane region" description="Helical" evidence="3">
    <location>
        <begin position="39"/>
        <end position="61"/>
    </location>
</feature>
<comment type="similarity">
    <text evidence="2">Belongs to the EamA transporter family.</text>
</comment>
<evidence type="ECO:0000259" key="4">
    <source>
        <dbReference type="Pfam" id="PF00892"/>
    </source>
</evidence>
<dbReference type="Proteomes" id="UP000194143">
    <property type="component" value="Plasmid poh1"/>
</dbReference>
<feature type="transmembrane region" description="Helical" evidence="3">
    <location>
        <begin position="288"/>
        <end position="304"/>
    </location>
</feature>
<feature type="transmembrane region" description="Helical" evidence="3">
    <location>
        <begin position="105"/>
        <end position="125"/>
    </location>
</feature>
<dbReference type="AlphaFoldDB" id="A0A1W6WXE8"/>
<sequence>MKKNIHCKVTGFCLIVLGALLGSTSGALGQQIFFQSNLSVESIVAVKLLISGILILFISCFGNRRLDILNIWKSVQDANKIILFGTIGVLGTHYTYFSSIKEGNVAVATLLLYSAPVFLGIYLILINVNSPNKKELFSYLIFIIGIYLFFTKNSIYQLNVSILSILWGILSGMSFAFYINQLDDLCKRWSLRIVLGWGMVIGGIALLILNTLSTSEFILLSTVKTLSIHTLLLLFIIVFGTILTSIFYVKGTNYITPKDICLYSCIEPLTAILISVLFFNISYTASELIGAFCLIGVFVLLTQLNPPIKRTLSLVNGQQTKLK</sequence>
<proteinExistence type="inferred from homology"/>
<keyword evidence="3" id="KW-0812">Transmembrane</keyword>
<gene>
    <name evidence="5" type="ORF">CAB88_29890</name>
</gene>
<feature type="domain" description="EamA" evidence="4">
    <location>
        <begin position="164"/>
        <end position="301"/>
    </location>
</feature>
<keyword evidence="6" id="KW-1185">Reference proteome</keyword>
<dbReference type="PANTHER" id="PTHR22911:SF79">
    <property type="entry name" value="MOBA-LIKE NTP TRANSFERASE DOMAIN-CONTAINING PROTEIN"/>
    <property type="match status" value="1"/>
</dbReference>
<dbReference type="SUPFAM" id="SSF103481">
    <property type="entry name" value="Multidrug resistance efflux transporter EmrE"/>
    <property type="match status" value="1"/>
</dbReference>
<evidence type="ECO:0000256" key="1">
    <source>
        <dbReference type="ARBA" id="ARBA00004127"/>
    </source>
</evidence>
<comment type="subcellular location">
    <subcellularLocation>
        <location evidence="1">Endomembrane system</location>
        <topology evidence="1">Multi-pass membrane protein</topology>
    </subcellularLocation>
</comment>
<accession>A0A1W6WXE8</accession>
<feature type="transmembrane region" description="Helical" evidence="3">
    <location>
        <begin position="229"/>
        <end position="249"/>
    </location>
</feature>
<feature type="transmembrane region" description="Helical" evidence="3">
    <location>
        <begin position="81"/>
        <end position="99"/>
    </location>
</feature>
<name>A0A1W6WXE8_BACTU</name>
<keyword evidence="5" id="KW-0614">Plasmid</keyword>
<dbReference type="PANTHER" id="PTHR22911">
    <property type="entry name" value="ACYL-MALONYL CONDENSING ENZYME-RELATED"/>
    <property type="match status" value="1"/>
</dbReference>
<evidence type="ECO:0000313" key="5">
    <source>
        <dbReference type="EMBL" id="ARP61237.1"/>
    </source>
</evidence>
<dbReference type="InterPro" id="IPR000620">
    <property type="entry name" value="EamA_dom"/>
</dbReference>
<feature type="transmembrane region" description="Helical" evidence="3">
    <location>
        <begin position="191"/>
        <end position="209"/>
    </location>
</feature>
<evidence type="ECO:0000256" key="3">
    <source>
        <dbReference type="SAM" id="Phobius"/>
    </source>
</evidence>
<dbReference type="EMBL" id="CP021062">
    <property type="protein sequence ID" value="ARP61237.1"/>
    <property type="molecule type" value="Genomic_DNA"/>
</dbReference>
<organism evidence="5 6">
    <name type="scientific">Bacillus thuringiensis</name>
    <dbReference type="NCBI Taxonomy" id="1428"/>
    <lineage>
        <taxon>Bacteria</taxon>
        <taxon>Bacillati</taxon>
        <taxon>Bacillota</taxon>
        <taxon>Bacilli</taxon>
        <taxon>Bacillales</taxon>
        <taxon>Bacillaceae</taxon>
        <taxon>Bacillus</taxon>
        <taxon>Bacillus cereus group</taxon>
    </lineage>
</organism>
<geneLocation type="plasmid" evidence="5 6">
    <name>poh1</name>
</geneLocation>
<dbReference type="Pfam" id="PF00892">
    <property type="entry name" value="EamA"/>
    <property type="match status" value="2"/>
</dbReference>
<feature type="transmembrane region" description="Helical" evidence="3">
    <location>
        <begin position="261"/>
        <end position="282"/>
    </location>
</feature>
<reference evidence="5 6" key="1">
    <citation type="submission" date="2017-04" db="EMBL/GenBank/DDBJ databases">
        <title>Complete Genome Sequence of Bacillus thuringiensis type Strain ATCC 10792.</title>
        <authorList>
            <person name="Oh D.-H."/>
            <person name="Park B.-J."/>
            <person name="Shuai W."/>
            <person name="Chelliah R."/>
        </authorList>
    </citation>
    <scope>NUCLEOTIDE SEQUENCE [LARGE SCALE GENOMIC DNA]</scope>
    <source>
        <strain evidence="5 6">ATCC 10792</strain>
        <plasmid evidence="5 6">poh1</plasmid>
    </source>
</reference>
<dbReference type="GeneID" id="67470484"/>
<keyword evidence="3" id="KW-1133">Transmembrane helix</keyword>
<dbReference type="RefSeq" id="WP_000739341.1">
    <property type="nucleotide sequence ID" value="NZ_CP021062.1"/>
</dbReference>
<feature type="transmembrane region" description="Helical" evidence="3">
    <location>
        <begin position="161"/>
        <end position="179"/>
    </location>
</feature>